<sequence>RAGWFSLVTAFVSTIRPPFSSSSSMDGEVAPPVPTVESPLELTPVGSPEVGVHALPSDEDHDHDREHEQSSGPTVQTVDLKHKIIKQVEYYFSDENLPTDKYMISWIKKNKEGFVPITVITSFRKMKKLTQDSTFIVAALRESSILVVNSDGKMVKRLDPFHFAEVKDPKLCTVLVENLPEDHSLNNLQRIFGAAGKIKNISIRDPLAVEKSKKGSKTDILISSKVHAFVEYDTVEAAEKAVATLNNEQDWRNGMRVRLLNQMAKHGQRRQVWREPDSEKNRKGRGTNLAGDAEKHDSSEHHDDTPVEEDGEPISKEKNGQQGGNRGRSRKNKFRVTNGMGHGTTSYNAVELSKAPPGPKMPDGTRGFTVGRGRPPIPNQSQEILNGSSAGGRRLRHKIVQVRAFDEDLSGVSSPLDDWANNDGAAGYMLLSSDGEDSDGEYIINPVTDMELPTAKVSTNDALTLTAHRLAMIGRAPRKRRNKLGTLINLCLLAFLTVLLLFVDWCAWKIVRLPLEPFYLCRPFFISAVLVSFLGYLCVPLLGELRIHQNIWKEGPLRRSKKRASPTMGGLFFVPIGVGVAKFVAGFSSVEVSGTAVATLAFATIGLLDDIVTVIKNRNSGLSLWVKIFLEVAVGTCFSFWLHTTSISSPYSMKMLVALPAPLGLICLGKYYSLFTSFCFVSMGNGINLTDGLDGLAAGTAALAFVGMSIAVLPICPELAVFGASMAGACFGFLLHNRYRASVFMGDTGSLALGGALAAMAACSGMFLPLFISSGIFFLDASSVIMQVLYFKTTKRMRGDGHRLFRMAPVHHHLELCGLKEPVIVAGAYSKRRTREPKEENVTLGPTVREGEHAFGVAHIFASFNDTFIHVTDLSGRETLVRITGGMKVKADRDESSPYAAMLAAQDVSQRCKELGITALHIKLRATGGNKTKTPGPGAQSALRALARSGMKIGRIGKSIFLRLTLNCARLSINKMLLQFQRIALVERVVEEGEGCDLEGSVFIWFQMETSFFDFSKVTLQFRVAVWIFAFTLAMIHASDEMGARVGLFWCLDWLKCSGLIVMTSVNGRHGKGGWHFELGASYYAQCVSWRLTINGSNAILVWKETNFSVFSNIIFLAGLRLKPNIL</sequence>
<comment type="caution">
    <text evidence="1">The sequence shown here is derived from an EMBL/GenBank/DDBJ whole genome shotgun (WGS) entry which is preliminary data.</text>
</comment>
<dbReference type="Proteomes" id="UP000309997">
    <property type="component" value="Unassembled WGS sequence"/>
</dbReference>
<accession>A0ACC4BEB2</accession>
<keyword evidence="2" id="KW-1185">Reference proteome</keyword>
<reference evidence="1 2" key="1">
    <citation type="journal article" date="2024" name="Plant Biotechnol. J.">
        <title>Genome and CRISPR/Cas9 system of a widespread forest tree (Populus alba) in the world.</title>
        <authorList>
            <person name="Liu Y.J."/>
            <person name="Jiang P.F."/>
            <person name="Han X.M."/>
            <person name="Li X.Y."/>
            <person name="Wang H.M."/>
            <person name="Wang Y.J."/>
            <person name="Wang X.X."/>
            <person name="Zeng Q.Y."/>
        </authorList>
    </citation>
    <scope>NUCLEOTIDE SEQUENCE [LARGE SCALE GENOMIC DNA]</scope>
    <source>
        <strain evidence="2">cv. PAL-ZL1</strain>
    </source>
</reference>
<protein>
    <submittedName>
        <fullName evidence="1">Uncharacterized protein</fullName>
    </submittedName>
</protein>
<name>A0ACC4BEB2_POPAL</name>
<evidence type="ECO:0000313" key="1">
    <source>
        <dbReference type="EMBL" id="KAL3576369.1"/>
    </source>
</evidence>
<evidence type="ECO:0000313" key="2">
    <source>
        <dbReference type="Proteomes" id="UP000309997"/>
    </source>
</evidence>
<feature type="non-terminal residue" evidence="1">
    <location>
        <position position="1"/>
    </location>
</feature>
<organism evidence="1 2">
    <name type="scientific">Populus alba</name>
    <name type="common">White poplar</name>
    <dbReference type="NCBI Taxonomy" id="43335"/>
    <lineage>
        <taxon>Eukaryota</taxon>
        <taxon>Viridiplantae</taxon>
        <taxon>Streptophyta</taxon>
        <taxon>Embryophyta</taxon>
        <taxon>Tracheophyta</taxon>
        <taxon>Spermatophyta</taxon>
        <taxon>Magnoliopsida</taxon>
        <taxon>eudicotyledons</taxon>
        <taxon>Gunneridae</taxon>
        <taxon>Pentapetalae</taxon>
        <taxon>rosids</taxon>
        <taxon>fabids</taxon>
        <taxon>Malpighiales</taxon>
        <taxon>Salicaceae</taxon>
        <taxon>Saliceae</taxon>
        <taxon>Populus</taxon>
    </lineage>
</organism>
<proteinExistence type="predicted"/>
<gene>
    <name evidence="1" type="ORF">D5086_021652</name>
</gene>
<dbReference type="EMBL" id="RCHU02000011">
    <property type="protein sequence ID" value="KAL3576369.1"/>
    <property type="molecule type" value="Genomic_DNA"/>
</dbReference>